<dbReference type="InterPro" id="IPR016484">
    <property type="entry name" value="GTPase_Der"/>
</dbReference>
<proteinExistence type="inferred from homology"/>
<evidence type="ECO:0000256" key="5">
    <source>
        <dbReference type="ARBA" id="ARBA00022741"/>
    </source>
</evidence>
<evidence type="ECO:0000256" key="4">
    <source>
        <dbReference type="ARBA" id="ARBA00022737"/>
    </source>
</evidence>
<dbReference type="PANTHER" id="PTHR43834">
    <property type="entry name" value="GTPASE DER"/>
    <property type="match status" value="1"/>
</dbReference>
<name>A0A0D2JFA0_9BACT</name>
<dbReference type="PIRSF" id="PIRSF006485">
    <property type="entry name" value="GTP-binding_EngA"/>
    <property type="match status" value="1"/>
</dbReference>
<reference evidence="12 13" key="1">
    <citation type="journal article" date="2013" name="Proc. Natl. Acad. Sci. U.S.A.">
        <title>Candidate phylum TM6 genome recovered from a hospital sink biofilm provides genomic insights into this uncultivated phylum.</title>
        <authorList>
            <person name="McLean J.S."/>
            <person name="Lombardo M.J."/>
            <person name="Badger J.H."/>
            <person name="Edlund A."/>
            <person name="Novotny M."/>
            <person name="Yee-Greenbaum J."/>
            <person name="Vyahhi N."/>
            <person name="Hall A.P."/>
            <person name="Yang Y."/>
            <person name="Dupont C.L."/>
            <person name="Ziegler M.G."/>
            <person name="Chitsaz H."/>
            <person name="Allen A.E."/>
            <person name="Yooseph S."/>
            <person name="Tesler G."/>
            <person name="Pevzner P.A."/>
            <person name="Friedman R.M."/>
            <person name="Nealson K.H."/>
            <person name="Venter J.C."/>
            <person name="Lasken R.S."/>
        </authorList>
    </citation>
    <scope>NUCLEOTIDE SEQUENCE [LARGE SCALE GENOMIC DNA]</scope>
    <source>
        <strain evidence="12 13">TM6SC1</strain>
    </source>
</reference>
<feature type="binding site" evidence="8">
    <location>
        <begin position="58"/>
        <end position="62"/>
    </location>
    <ligand>
        <name>GTP</name>
        <dbReference type="ChEBI" id="CHEBI:37565"/>
        <label>1</label>
    </ligand>
</feature>
<feature type="domain" description="G" evidence="10">
    <location>
        <begin position="184"/>
        <end position="304"/>
    </location>
</feature>
<feature type="binding site" evidence="8">
    <location>
        <begin position="11"/>
        <end position="18"/>
    </location>
    <ligand>
        <name>GTP</name>
        <dbReference type="ChEBI" id="CHEBI:37565"/>
        <label>1</label>
    </ligand>
</feature>
<comment type="caution">
    <text evidence="12">The sequence shown here is derived from an EMBL/GenBank/DDBJ whole genome shotgun (WGS) entry which is preliminary data.</text>
</comment>
<dbReference type="CDD" id="cd01894">
    <property type="entry name" value="EngA1"/>
    <property type="match status" value="1"/>
</dbReference>
<gene>
    <name evidence="8" type="primary">der</name>
    <name evidence="12" type="ORF">J120_02145</name>
</gene>
<evidence type="ECO:0000259" key="10">
    <source>
        <dbReference type="Pfam" id="PF01926"/>
    </source>
</evidence>
<comment type="function">
    <text evidence="8 9">GTPase that plays an essential role in the late steps of ribosome biogenesis.</text>
</comment>
<evidence type="ECO:0000256" key="1">
    <source>
        <dbReference type="ARBA" id="ARBA00008279"/>
    </source>
</evidence>
<dbReference type="Pfam" id="PF14714">
    <property type="entry name" value="KH_dom-like"/>
    <property type="match status" value="1"/>
</dbReference>
<dbReference type="GO" id="GO:0042254">
    <property type="term" value="P:ribosome biogenesis"/>
    <property type="evidence" value="ECO:0007669"/>
    <property type="project" value="UniProtKB-KW"/>
</dbReference>
<sequence>MIKLPIVVITGRTNVGKSTLFNRISEQVKSITLDYQGVTRDVIKDMVQWQGHSFEIADTGGLDSFSSKDPITDLVYKKALDQLQNADVIVFVCDALQGITTQDRAIAKLLYKIGKPVILLVNKIDNKKSQEHEYEFANLGFDQQISISAEHGTGTSELLQAIVDSLPKTDLPEEHTKPSQDSSRIVLLGKPNVGKSSLMNRLVEQERVIVADQPGTTREAVSERIEFQSEELIVTDTPGVRRQRSIDEPIEELMVKSALSAVRSSSIVLLMVDGTEKRLSDQELKLAFYVFDKEYKPLIILFNKQDLTTQEDRDELEFANEAYEFFLRKIRMITISCKTGKNVHKIMPAIQEILTRNVQQFTHTELTQLFKDALARKPLFHKTNRLSISRVKQVAKSPLTFVLFVNQPEWFGPSQLAFFENTFRASYDLKSIPVRFLVRKA</sequence>
<dbReference type="Gene3D" id="3.40.50.300">
    <property type="entry name" value="P-loop containing nucleotide triphosphate hydrolases"/>
    <property type="match status" value="2"/>
</dbReference>
<dbReference type="PANTHER" id="PTHR43834:SF6">
    <property type="entry name" value="GTPASE DER"/>
    <property type="match status" value="1"/>
</dbReference>
<keyword evidence="6 8" id="KW-0342">GTP-binding</keyword>
<dbReference type="InterPro" id="IPR027417">
    <property type="entry name" value="P-loop_NTPase"/>
</dbReference>
<comment type="similarity">
    <text evidence="1 8 9">Belongs to the TRAFAC class TrmE-Era-EngA-EngB-Septin-like GTPase superfamily. EngA (Der) GTPase family.</text>
</comment>
<feature type="binding site" evidence="8">
    <location>
        <begin position="189"/>
        <end position="196"/>
    </location>
    <ligand>
        <name>GTP</name>
        <dbReference type="ChEBI" id="CHEBI:37565"/>
        <label>2</label>
    </ligand>
</feature>
<evidence type="ECO:0000256" key="9">
    <source>
        <dbReference type="RuleBase" id="RU004481"/>
    </source>
</evidence>
<dbReference type="EMBL" id="ARQD01000001">
    <property type="protein sequence ID" value="KIX85706.1"/>
    <property type="molecule type" value="Genomic_DNA"/>
</dbReference>
<evidence type="ECO:0000313" key="12">
    <source>
        <dbReference type="EMBL" id="KIX85706.1"/>
    </source>
</evidence>
<protein>
    <recommendedName>
        <fullName evidence="2 8">GTPase Der</fullName>
    </recommendedName>
    <alternativeName>
        <fullName evidence="7 8">GTP-binding protein EngA</fullName>
    </alternativeName>
</protein>
<evidence type="ECO:0000313" key="13">
    <source>
        <dbReference type="Proteomes" id="UP000032214"/>
    </source>
</evidence>
<accession>A0A0D2JFA0</accession>
<evidence type="ECO:0000259" key="11">
    <source>
        <dbReference type="Pfam" id="PF14714"/>
    </source>
</evidence>
<evidence type="ECO:0000256" key="6">
    <source>
        <dbReference type="ARBA" id="ARBA00023134"/>
    </source>
</evidence>
<dbReference type="InterPro" id="IPR032859">
    <property type="entry name" value="KH_dom-like"/>
</dbReference>
<dbReference type="NCBIfam" id="TIGR03594">
    <property type="entry name" value="GTPase_EngA"/>
    <property type="match status" value="1"/>
</dbReference>
<keyword evidence="13" id="KW-1185">Reference proteome</keyword>
<dbReference type="AlphaFoldDB" id="A0A0D2JFA0"/>
<dbReference type="Proteomes" id="UP000032214">
    <property type="component" value="Unassembled WGS sequence"/>
</dbReference>
<dbReference type="NCBIfam" id="TIGR00231">
    <property type="entry name" value="small_GTP"/>
    <property type="match status" value="2"/>
</dbReference>
<dbReference type="Pfam" id="PF01926">
    <property type="entry name" value="MMR_HSR1"/>
    <property type="match status" value="2"/>
</dbReference>
<dbReference type="PRINTS" id="PR00449">
    <property type="entry name" value="RASTRNSFRMNG"/>
</dbReference>
<evidence type="ECO:0000256" key="2">
    <source>
        <dbReference type="ARBA" id="ARBA00020953"/>
    </source>
</evidence>
<dbReference type="GO" id="GO:0005525">
    <property type="term" value="F:GTP binding"/>
    <property type="evidence" value="ECO:0007669"/>
    <property type="project" value="UniProtKB-UniRule"/>
</dbReference>
<keyword evidence="3 8" id="KW-0690">Ribosome biogenesis</keyword>
<keyword evidence="4 9" id="KW-0677">Repeat</keyword>
<dbReference type="STRING" id="1306947.J120_02145"/>
<feature type="binding site" evidence="8">
    <location>
        <begin position="122"/>
        <end position="125"/>
    </location>
    <ligand>
        <name>GTP</name>
        <dbReference type="ChEBI" id="CHEBI:37565"/>
        <label>1</label>
    </ligand>
</feature>
<dbReference type="eggNOG" id="COG1160">
    <property type="taxonomic scope" value="Bacteria"/>
</dbReference>
<feature type="binding site" evidence="8">
    <location>
        <begin position="236"/>
        <end position="240"/>
    </location>
    <ligand>
        <name>GTP</name>
        <dbReference type="ChEBI" id="CHEBI:37565"/>
        <label>2</label>
    </ligand>
</feature>
<feature type="domain" description="GTPase Der C-terminal KH-domain-like" evidence="11">
    <location>
        <begin position="363"/>
        <end position="439"/>
    </location>
</feature>
<organism evidence="12 13">
    <name type="scientific">candidate division TM6 bacterium JCVI TM6SC1</name>
    <dbReference type="NCBI Taxonomy" id="1306947"/>
    <lineage>
        <taxon>Bacteria</taxon>
        <taxon>Candidatus Babelota</taxon>
        <taxon>Vermiphilus</taxon>
    </lineage>
</organism>
<dbReference type="InterPro" id="IPR006073">
    <property type="entry name" value="GTP-bd"/>
</dbReference>
<dbReference type="Gene3D" id="3.30.300.20">
    <property type="match status" value="1"/>
</dbReference>
<comment type="subunit">
    <text evidence="8">Associates with the 50S ribosomal subunit.</text>
</comment>
<dbReference type="InterPro" id="IPR005225">
    <property type="entry name" value="Small_GTP-bd"/>
</dbReference>
<evidence type="ECO:0000256" key="3">
    <source>
        <dbReference type="ARBA" id="ARBA00022517"/>
    </source>
</evidence>
<feature type="domain" description="G" evidence="10">
    <location>
        <begin position="7"/>
        <end position="123"/>
    </location>
</feature>
<dbReference type="HAMAP" id="MF_00195">
    <property type="entry name" value="GTPase_Der"/>
    <property type="match status" value="1"/>
</dbReference>
<keyword evidence="5 8" id="KW-0547">Nucleotide-binding</keyword>
<evidence type="ECO:0000256" key="7">
    <source>
        <dbReference type="ARBA" id="ARBA00032345"/>
    </source>
</evidence>
<dbReference type="SUPFAM" id="SSF52540">
    <property type="entry name" value="P-loop containing nucleoside triphosphate hydrolases"/>
    <property type="match status" value="2"/>
</dbReference>
<feature type="binding site" evidence="8">
    <location>
        <begin position="303"/>
        <end position="306"/>
    </location>
    <ligand>
        <name>GTP</name>
        <dbReference type="ChEBI" id="CHEBI:37565"/>
        <label>2</label>
    </ligand>
</feature>
<evidence type="ECO:0000256" key="8">
    <source>
        <dbReference type="HAMAP-Rule" id="MF_00195"/>
    </source>
</evidence>
<dbReference type="InterPro" id="IPR015946">
    <property type="entry name" value="KH_dom-like_a/b"/>
</dbReference>